<dbReference type="PROSITE" id="PS51677">
    <property type="entry name" value="NODB"/>
    <property type="match status" value="1"/>
</dbReference>
<dbReference type="InterPro" id="IPR002509">
    <property type="entry name" value="NODB_dom"/>
</dbReference>
<evidence type="ECO:0000313" key="3">
    <source>
        <dbReference type="EMBL" id="RKR87851.1"/>
    </source>
</evidence>
<dbReference type="InterPro" id="IPR050248">
    <property type="entry name" value="Polysacc_deacetylase_ArnD"/>
</dbReference>
<dbReference type="PANTHER" id="PTHR10587">
    <property type="entry name" value="GLYCOSYL TRANSFERASE-RELATED"/>
    <property type="match status" value="1"/>
</dbReference>
<dbReference type="PANTHER" id="PTHR10587:SF137">
    <property type="entry name" value="4-DEOXY-4-FORMAMIDO-L-ARABINOSE-PHOSPHOUNDECAPRENOL DEFORMYLASE ARND-RELATED"/>
    <property type="match status" value="1"/>
</dbReference>
<feature type="domain" description="NodB homology" evidence="2">
    <location>
        <begin position="84"/>
        <end position="270"/>
    </location>
</feature>
<dbReference type="EMBL" id="RBKT01000001">
    <property type="protein sequence ID" value="RKR87851.1"/>
    <property type="molecule type" value="Genomic_DNA"/>
</dbReference>
<reference evidence="3 4" key="1">
    <citation type="submission" date="2018-10" db="EMBL/GenBank/DDBJ databases">
        <title>Sequencing the genomes of 1000 actinobacteria strains.</title>
        <authorList>
            <person name="Klenk H.-P."/>
        </authorList>
    </citation>
    <scope>NUCLEOTIDE SEQUENCE [LARGE SCALE GENOMIC DNA]</scope>
    <source>
        <strain evidence="3 4">DSM 45175</strain>
    </source>
</reference>
<sequence length="295" mass="31354">MVEGDNPDTGPPGGAPGTGRLRARSHPRARRADPMSDPTRRPGRRAALMATLGTAVANAVPAVTVLPRVRLRLFPRLSGFGTTDHVALTFDDGPDPASTPRFAEALAAHQVRATFFLLGSTLADAPSVGRDLAAAGHEVAVHGWAHRNLLLRGPYATHHDLARTRDLVRETTGQTPRFYRPPYGVLSASALLAARRLALSPVLWTCWGRDWTRTATPASVLATLRTGLAGGGTILLHDSDCASAPGAWRSSLAALPYLLDECARRGWRVGPLGEHGLPPRRAARVSAPGPVPHPE</sequence>
<protein>
    <submittedName>
        <fullName evidence="3">Peptidoglycan/xylan/chitin deacetylase (PgdA/CDA1 family)</fullName>
    </submittedName>
</protein>
<proteinExistence type="predicted"/>
<feature type="region of interest" description="Disordered" evidence="1">
    <location>
        <begin position="1"/>
        <end position="43"/>
    </location>
</feature>
<dbReference type="Gene3D" id="3.20.20.370">
    <property type="entry name" value="Glycoside hydrolase/deacetylase"/>
    <property type="match status" value="1"/>
</dbReference>
<dbReference type="Proteomes" id="UP000277671">
    <property type="component" value="Unassembled WGS sequence"/>
</dbReference>
<gene>
    <name evidence="3" type="ORF">BDK92_2152</name>
</gene>
<evidence type="ECO:0000259" key="2">
    <source>
        <dbReference type="PROSITE" id="PS51677"/>
    </source>
</evidence>
<evidence type="ECO:0000313" key="4">
    <source>
        <dbReference type="Proteomes" id="UP000277671"/>
    </source>
</evidence>
<organism evidence="3 4">
    <name type="scientific">Micromonospora pisi</name>
    <dbReference type="NCBI Taxonomy" id="589240"/>
    <lineage>
        <taxon>Bacteria</taxon>
        <taxon>Bacillati</taxon>
        <taxon>Actinomycetota</taxon>
        <taxon>Actinomycetes</taxon>
        <taxon>Micromonosporales</taxon>
        <taxon>Micromonosporaceae</taxon>
        <taxon>Micromonospora</taxon>
    </lineage>
</organism>
<comment type="caution">
    <text evidence="3">The sequence shown here is derived from an EMBL/GenBank/DDBJ whole genome shotgun (WGS) entry which is preliminary data.</text>
</comment>
<accession>A0A495JGE8</accession>
<name>A0A495JGE8_9ACTN</name>
<dbReference type="Pfam" id="PF01522">
    <property type="entry name" value="Polysacc_deac_1"/>
    <property type="match status" value="1"/>
</dbReference>
<dbReference type="GO" id="GO:0016810">
    <property type="term" value="F:hydrolase activity, acting on carbon-nitrogen (but not peptide) bonds"/>
    <property type="evidence" value="ECO:0007669"/>
    <property type="project" value="InterPro"/>
</dbReference>
<dbReference type="InterPro" id="IPR011330">
    <property type="entry name" value="Glyco_hydro/deAcase_b/a-brl"/>
</dbReference>
<dbReference type="CDD" id="cd10959">
    <property type="entry name" value="CE4_NodB_like_3"/>
    <property type="match status" value="1"/>
</dbReference>
<keyword evidence="4" id="KW-1185">Reference proteome</keyword>
<evidence type="ECO:0000256" key="1">
    <source>
        <dbReference type="SAM" id="MobiDB-lite"/>
    </source>
</evidence>
<dbReference type="AlphaFoldDB" id="A0A495JGE8"/>
<dbReference type="SUPFAM" id="SSF88713">
    <property type="entry name" value="Glycoside hydrolase/deacetylase"/>
    <property type="match status" value="1"/>
</dbReference>
<dbReference type="GO" id="GO:0005975">
    <property type="term" value="P:carbohydrate metabolic process"/>
    <property type="evidence" value="ECO:0007669"/>
    <property type="project" value="InterPro"/>
</dbReference>
<feature type="compositionally biased region" description="Basic and acidic residues" evidence="1">
    <location>
        <begin position="30"/>
        <end position="40"/>
    </location>
</feature>